<name>A0ABV4QCK8_9ACTN</name>
<evidence type="ECO:0000313" key="1">
    <source>
        <dbReference type="EMBL" id="MFA1540115.1"/>
    </source>
</evidence>
<comment type="caution">
    <text evidence="1">The sequence shown here is derived from an EMBL/GenBank/DDBJ whole genome shotgun (WGS) entry which is preliminary data.</text>
</comment>
<sequence>MTATTALTAVPAFADPLTAANTQPVKMLDMATGASVTCNSSTATGTSSGGNPPFVMTGVTFSGCNSIGGLAVAVQPGNLPWVFSQIASSGGVIWGQLTGFKLQFMIAGLGCTVTVTGPGGGPGSIPGTFTSSSSVLDLGSSTNLVIVSTFGPCAGLFITGDIISLRAQYHVS</sequence>
<proteinExistence type="predicted"/>
<dbReference type="Proteomes" id="UP001569963">
    <property type="component" value="Unassembled WGS sequence"/>
</dbReference>
<keyword evidence="2" id="KW-1185">Reference proteome</keyword>
<dbReference type="RefSeq" id="WP_371950015.1">
    <property type="nucleotide sequence ID" value="NZ_JAXCEI010000005.1"/>
</dbReference>
<reference evidence="1 2" key="1">
    <citation type="submission" date="2023-11" db="EMBL/GenBank/DDBJ databases">
        <title>Actinomadura monticuli sp. nov., isolated from volcanic ash.</title>
        <authorList>
            <person name="Lee S.D."/>
            <person name="Yang H."/>
            <person name="Kim I.S."/>
        </authorList>
    </citation>
    <scope>NUCLEOTIDE SEQUENCE [LARGE SCALE GENOMIC DNA]</scope>
    <source>
        <strain evidence="1 2">DLS-62</strain>
    </source>
</reference>
<gene>
    <name evidence="1" type="ORF">SM611_14350</name>
</gene>
<dbReference type="EMBL" id="JAXCEI010000005">
    <property type="protein sequence ID" value="MFA1540115.1"/>
    <property type="molecule type" value="Genomic_DNA"/>
</dbReference>
<organism evidence="1 2">
    <name type="scientific">Actinomadura monticuli</name>
    <dbReference type="NCBI Taxonomy" id="3097367"/>
    <lineage>
        <taxon>Bacteria</taxon>
        <taxon>Bacillati</taxon>
        <taxon>Actinomycetota</taxon>
        <taxon>Actinomycetes</taxon>
        <taxon>Streptosporangiales</taxon>
        <taxon>Thermomonosporaceae</taxon>
        <taxon>Actinomadura</taxon>
    </lineage>
</organism>
<evidence type="ECO:0000313" key="2">
    <source>
        <dbReference type="Proteomes" id="UP001569963"/>
    </source>
</evidence>
<protein>
    <submittedName>
        <fullName evidence="1">Uncharacterized protein</fullName>
    </submittedName>
</protein>
<accession>A0ABV4QCK8</accession>